<keyword evidence="3 5" id="KW-1133">Transmembrane helix</keyword>
<keyword evidence="4 5" id="KW-0472">Membrane</keyword>
<evidence type="ECO:0000313" key="6">
    <source>
        <dbReference type="EMBL" id="ORB15896.1"/>
    </source>
</evidence>
<feature type="transmembrane region" description="Helical" evidence="5">
    <location>
        <begin position="72"/>
        <end position="93"/>
    </location>
</feature>
<dbReference type="Pfam" id="PF01741">
    <property type="entry name" value="MscL"/>
    <property type="match status" value="1"/>
</dbReference>
<proteinExistence type="predicted"/>
<evidence type="ECO:0000256" key="1">
    <source>
        <dbReference type="ARBA" id="ARBA00004141"/>
    </source>
</evidence>
<comment type="caution">
    <text evidence="6">The sequence shown here is derived from an EMBL/GenBank/DDBJ whole genome shotgun (WGS) entry which is preliminary data.</text>
</comment>
<keyword evidence="2 5" id="KW-0812">Transmembrane</keyword>
<comment type="subcellular location">
    <subcellularLocation>
        <location evidence="1">Membrane</location>
        <topology evidence="1">Multi-pass membrane protein</topology>
    </subcellularLocation>
</comment>
<evidence type="ECO:0000256" key="2">
    <source>
        <dbReference type="ARBA" id="ARBA00022692"/>
    </source>
</evidence>
<dbReference type="Proteomes" id="UP000192374">
    <property type="component" value="Unassembled WGS sequence"/>
</dbReference>
<gene>
    <name evidence="6" type="ORF">BST37_08285</name>
</gene>
<evidence type="ECO:0000313" key="7">
    <source>
        <dbReference type="Proteomes" id="UP000192374"/>
    </source>
</evidence>
<name>A0ABX3T775_9MYCO</name>
<dbReference type="PANTHER" id="PTHR30266:SF2">
    <property type="entry name" value="LARGE-CONDUCTANCE MECHANOSENSITIVE CHANNEL"/>
    <property type="match status" value="1"/>
</dbReference>
<protein>
    <submittedName>
        <fullName evidence="6">Mechanosensitive ion channel protein MscL</fullName>
    </submittedName>
</protein>
<keyword evidence="7" id="KW-1185">Reference proteome</keyword>
<dbReference type="InterPro" id="IPR036019">
    <property type="entry name" value="MscL_channel"/>
</dbReference>
<dbReference type="EMBL" id="MVIC01000010">
    <property type="protein sequence ID" value="ORB15896.1"/>
    <property type="molecule type" value="Genomic_DNA"/>
</dbReference>
<organism evidence="6 7">
    <name type="scientific">Mycobacterium noviomagense</name>
    <dbReference type="NCBI Taxonomy" id="459858"/>
    <lineage>
        <taxon>Bacteria</taxon>
        <taxon>Bacillati</taxon>
        <taxon>Actinomycetota</taxon>
        <taxon>Actinomycetes</taxon>
        <taxon>Mycobacteriales</taxon>
        <taxon>Mycobacteriaceae</taxon>
        <taxon>Mycobacterium</taxon>
    </lineage>
</organism>
<dbReference type="Gene3D" id="1.10.1200.120">
    <property type="entry name" value="Large-conductance mechanosensitive channel, MscL, domain 1"/>
    <property type="match status" value="1"/>
</dbReference>
<reference evidence="6 7" key="1">
    <citation type="submission" date="2017-02" db="EMBL/GenBank/DDBJ databases">
        <title>The new phylogeny of genus Mycobacterium.</title>
        <authorList>
            <person name="Tortoli E."/>
            <person name="Trovato A."/>
            <person name="Cirillo D.M."/>
        </authorList>
    </citation>
    <scope>NUCLEOTIDE SEQUENCE [LARGE SCALE GENOMIC DNA]</scope>
    <source>
        <strain evidence="6 7">DSM 45145</strain>
    </source>
</reference>
<evidence type="ECO:0000256" key="5">
    <source>
        <dbReference type="SAM" id="Phobius"/>
    </source>
</evidence>
<evidence type="ECO:0000256" key="4">
    <source>
        <dbReference type="ARBA" id="ARBA00023136"/>
    </source>
</evidence>
<dbReference type="SUPFAM" id="SSF81330">
    <property type="entry name" value="Gated mechanosensitive channel"/>
    <property type="match status" value="1"/>
</dbReference>
<dbReference type="RefSeq" id="WP_083087218.1">
    <property type="nucleotide sequence ID" value="NZ_AP022583.1"/>
</dbReference>
<evidence type="ECO:0000256" key="3">
    <source>
        <dbReference type="ARBA" id="ARBA00022989"/>
    </source>
</evidence>
<dbReference type="InterPro" id="IPR037673">
    <property type="entry name" value="MSC/AndL"/>
</dbReference>
<dbReference type="PANTHER" id="PTHR30266">
    <property type="entry name" value="MECHANOSENSITIVE CHANNEL MSCL"/>
    <property type="match status" value="1"/>
</dbReference>
<accession>A0ABX3T775</accession>
<sequence>MLKGFRDFVMREDVITVAVGLVVALAFSNLVKAFTDSVINPLVAAAQPHATFGLGWQLGKAGNKATFLDMGAFISAIIYFLVFMGVVYFVIVVPYRHIQKRRGVTVFGEEPATKACAQCMSDIPEAAKKCKYCASEQPAPSGGQTLSAG</sequence>